<feature type="compositionally biased region" description="Basic and acidic residues" evidence="1">
    <location>
        <begin position="28"/>
        <end position="39"/>
    </location>
</feature>
<protein>
    <submittedName>
        <fullName evidence="2">Uncharacterized protein</fullName>
    </submittedName>
</protein>
<reference evidence="2 3" key="1">
    <citation type="submission" date="2015-12" db="EMBL/GenBank/DDBJ databases">
        <title>The genome of Folsomia candida.</title>
        <authorList>
            <person name="Faddeeva A."/>
            <person name="Derks M.F."/>
            <person name="Anvar Y."/>
            <person name="Smit S."/>
            <person name="Van Straalen N."/>
            <person name="Roelofs D."/>
        </authorList>
    </citation>
    <scope>NUCLEOTIDE SEQUENCE [LARGE SCALE GENOMIC DNA]</scope>
    <source>
        <strain evidence="2 3">VU population</strain>
        <tissue evidence="2">Whole body</tissue>
    </source>
</reference>
<keyword evidence="3" id="KW-1185">Reference proteome</keyword>
<dbReference type="EMBL" id="LNIX01000004">
    <property type="protein sequence ID" value="OXA55997.1"/>
    <property type="molecule type" value="Genomic_DNA"/>
</dbReference>
<evidence type="ECO:0000313" key="2">
    <source>
        <dbReference type="EMBL" id="OXA55997.1"/>
    </source>
</evidence>
<feature type="region of interest" description="Disordered" evidence="1">
    <location>
        <begin position="448"/>
        <end position="467"/>
    </location>
</feature>
<dbReference type="AlphaFoldDB" id="A0A226EFV1"/>
<evidence type="ECO:0000313" key="3">
    <source>
        <dbReference type="Proteomes" id="UP000198287"/>
    </source>
</evidence>
<accession>A0A226EFV1</accession>
<evidence type="ECO:0000256" key="1">
    <source>
        <dbReference type="SAM" id="MobiDB-lite"/>
    </source>
</evidence>
<gene>
    <name evidence="2" type="ORF">Fcan01_09410</name>
</gene>
<comment type="caution">
    <text evidence="2">The sequence shown here is derived from an EMBL/GenBank/DDBJ whole genome shotgun (WGS) entry which is preliminary data.</text>
</comment>
<feature type="region of interest" description="Disordered" evidence="1">
    <location>
        <begin position="1"/>
        <end position="91"/>
    </location>
</feature>
<name>A0A226EFV1_FOLCA</name>
<dbReference type="Proteomes" id="UP000198287">
    <property type="component" value="Unassembled WGS sequence"/>
</dbReference>
<organism evidence="2 3">
    <name type="scientific">Folsomia candida</name>
    <name type="common">Springtail</name>
    <dbReference type="NCBI Taxonomy" id="158441"/>
    <lineage>
        <taxon>Eukaryota</taxon>
        <taxon>Metazoa</taxon>
        <taxon>Ecdysozoa</taxon>
        <taxon>Arthropoda</taxon>
        <taxon>Hexapoda</taxon>
        <taxon>Collembola</taxon>
        <taxon>Entomobryomorpha</taxon>
        <taxon>Isotomoidea</taxon>
        <taxon>Isotomidae</taxon>
        <taxon>Proisotominae</taxon>
        <taxon>Folsomia</taxon>
    </lineage>
</organism>
<proteinExistence type="predicted"/>
<feature type="compositionally biased region" description="Acidic residues" evidence="1">
    <location>
        <begin position="45"/>
        <end position="56"/>
    </location>
</feature>
<sequence>MSATPTSSSKRKETPSSSKGSAKKKKGEKSETEGTERKFRYLMVDSDDNSGGEDEEGQVRPEWKIVPAPRDPPTRPNSKYVQTRKEIQVREDKPIPPWWKMTKVLRTEKKQSTQSKDQGDNKLRDFFFKLNEDLVTKEEEEEKVDEIEVEEVLSGQSDKLTPLSGATPETIKMKNSEWTMDMRKRVLKHLEPLGWDGMKVPGTNYNVAYRGPDERGGRLRRPYHILLTVSSNDTSFVCFELGCFSTQGVRMKEFPKCRNHKGEKTGFVVAEFTDGENKRHNVIFHVIASFTFDEDDDEEVKDKNATDALKKVISGSGSYIYTENGWQIYCQERLLKGQPKPEAVEIVGKPRRRRYFEEEDDAMKIYSSRQTVTLLKMLLWPNTRTKIICINEMINFPNGAYQEFKEEMDYWGLELRVHDTLKKEDANNMLSPVPYLKVAQPGDTIGSMLKSEKKKCDDEEEDDDDKKTEEKVAVLYFVSNPYILYPGQTTSPTVHNNTTRDPVIFYKQLMGDDPMFKIIPFGTVKDEEKYKWEAHHHIAAFFASALKMQNCINPDDYDAESSHPYCINKQTSSKYFDKKSLGIINELMKKYFCIDIYLGAKAK</sequence>